<feature type="compositionally biased region" description="Low complexity" evidence="3">
    <location>
        <begin position="64"/>
        <end position="76"/>
    </location>
</feature>
<organism evidence="4 5">
    <name type="scientific">Caenorhabditis auriculariae</name>
    <dbReference type="NCBI Taxonomy" id="2777116"/>
    <lineage>
        <taxon>Eukaryota</taxon>
        <taxon>Metazoa</taxon>
        <taxon>Ecdysozoa</taxon>
        <taxon>Nematoda</taxon>
        <taxon>Chromadorea</taxon>
        <taxon>Rhabditida</taxon>
        <taxon>Rhabditina</taxon>
        <taxon>Rhabditomorpha</taxon>
        <taxon>Rhabditoidea</taxon>
        <taxon>Rhabditidae</taxon>
        <taxon>Peloderinae</taxon>
        <taxon>Caenorhabditis</taxon>
    </lineage>
</organism>
<dbReference type="PANTHER" id="PTHR44472">
    <property type="entry name" value="DDB1- AND CUL4-ASSOCIATED FACTOR 4-RELATED"/>
    <property type="match status" value="1"/>
</dbReference>
<name>A0A8S1HVD0_9PELO</name>
<dbReference type="EMBL" id="CAJGYM010000227">
    <property type="protein sequence ID" value="CAD6200024.1"/>
    <property type="molecule type" value="Genomic_DNA"/>
</dbReference>
<dbReference type="InterPro" id="IPR015943">
    <property type="entry name" value="WD40/YVTN_repeat-like_dom_sf"/>
</dbReference>
<evidence type="ECO:0000313" key="4">
    <source>
        <dbReference type="EMBL" id="CAD6200024.1"/>
    </source>
</evidence>
<gene>
    <name evidence="4" type="ORF">CAUJ_LOCUS15923</name>
</gene>
<dbReference type="GO" id="GO:0080008">
    <property type="term" value="C:Cul4-RING E3 ubiquitin ligase complex"/>
    <property type="evidence" value="ECO:0007669"/>
    <property type="project" value="TreeGrafter"/>
</dbReference>
<keyword evidence="5" id="KW-1185">Reference proteome</keyword>
<sequence>MNSNNQGAFAAPRRRNSNNNHNNKNNWNNVNRAQQPNANYNNYQQHGFRNRGRQGFRGGRGRQFHQQQPRNFQQEEPNSENMANASLNGESLFGLEGGPLKLPGFYYNPETKKYFRIADDNSGISGYSRRDLEKSRRDRERAAMLASNRPRIASGSFALRPVIRPMTTVMDDLQMGRRSQMQLDRRFVETRLLNCNNRPTFVLDTPKPLEISKPASGCEFLHVTPDGKTVLGCFAFGDNEGTMSSVYVLNVGYNSRIASKNMMEKERREDRGEGKIDDLNTLGLEFEQSKLEDFTQTDFTDTFVDMTVAPIDTDVTCLLNVTAIDRLRWNGNVCSEFKVNLQPIPELSSPDSFETLSSPIYNRAWNDNRSAIWSLAWSEANMTVSFGREESTRIENILTGKSFVISSRKKNVISQQFSQDGNLLLMGLRGDEVIRADLRMNGHHITGSLKGSYNSGFIHILKNSHPECVITENFAGQLRLWDFRYPNRPLMQFKDHQNTHYRLPCFVDANERLVFAVGSDGTTRGWSLVSGDVLCAVPSPRPIEHVAHFPRIAYSENWAGRHGNAALVLAVGGQLRVHALEL</sequence>
<feature type="region of interest" description="Disordered" evidence="3">
    <location>
        <begin position="1"/>
        <end position="80"/>
    </location>
</feature>
<feature type="compositionally biased region" description="Low complexity" evidence="3">
    <location>
        <begin position="17"/>
        <end position="47"/>
    </location>
</feature>
<accession>A0A8S1HVD0</accession>
<dbReference type="Pfam" id="PF23761">
    <property type="entry name" value="Beta-prop_DCAF4"/>
    <property type="match status" value="1"/>
</dbReference>
<dbReference type="InterPro" id="IPR052254">
    <property type="entry name" value="CUL4-DDB1_E3_ligase_receptor"/>
</dbReference>
<dbReference type="Proteomes" id="UP000835052">
    <property type="component" value="Unassembled WGS sequence"/>
</dbReference>
<protein>
    <recommendedName>
        <fullName evidence="6">WD_REPEATS_REGION domain-containing protein</fullName>
    </recommendedName>
</protein>
<comment type="caution">
    <text evidence="4">The sequence shown here is derived from an EMBL/GenBank/DDBJ whole genome shotgun (WGS) entry which is preliminary data.</text>
</comment>
<evidence type="ECO:0008006" key="6">
    <source>
        <dbReference type="Google" id="ProtNLM"/>
    </source>
</evidence>
<evidence type="ECO:0000256" key="3">
    <source>
        <dbReference type="SAM" id="MobiDB-lite"/>
    </source>
</evidence>
<keyword evidence="2" id="KW-0677">Repeat</keyword>
<dbReference type="SUPFAM" id="SSF50978">
    <property type="entry name" value="WD40 repeat-like"/>
    <property type="match status" value="1"/>
</dbReference>
<dbReference type="AlphaFoldDB" id="A0A8S1HVD0"/>
<keyword evidence="1" id="KW-0853">WD repeat</keyword>
<reference evidence="4" key="1">
    <citation type="submission" date="2020-10" db="EMBL/GenBank/DDBJ databases">
        <authorList>
            <person name="Kikuchi T."/>
        </authorList>
    </citation>
    <scope>NUCLEOTIDE SEQUENCE</scope>
    <source>
        <strain evidence="4">NKZ352</strain>
    </source>
</reference>
<dbReference type="PANTHER" id="PTHR44472:SF1">
    <property type="entry name" value="DDB1 AND CUL4 ASSOCIATED FACTOR 4"/>
    <property type="match status" value="1"/>
</dbReference>
<dbReference type="InterPro" id="IPR036322">
    <property type="entry name" value="WD40_repeat_dom_sf"/>
</dbReference>
<dbReference type="Gene3D" id="2.130.10.10">
    <property type="entry name" value="YVTN repeat-like/Quinoprotein amine dehydrogenase"/>
    <property type="match status" value="1"/>
</dbReference>
<evidence type="ECO:0000256" key="2">
    <source>
        <dbReference type="ARBA" id="ARBA00022737"/>
    </source>
</evidence>
<feature type="compositionally biased region" description="Basic residues" evidence="3">
    <location>
        <begin position="48"/>
        <end position="63"/>
    </location>
</feature>
<dbReference type="OrthoDB" id="128867at2759"/>
<evidence type="ECO:0000313" key="5">
    <source>
        <dbReference type="Proteomes" id="UP000835052"/>
    </source>
</evidence>
<evidence type="ECO:0000256" key="1">
    <source>
        <dbReference type="ARBA" id="ARBA00022574"/>
    </source>
</evidence>
<proteinExistence type="predicted"/>